<dbReference type="InterPro" id="IPR001584">
    <property type="entry name" value="Integrase_cat-core"/>
</dbReference>
<dbReference type="Pfam" id="PF13683">
    <property type="entry name" value="rve_3"/>
    <property type="match status" value="1"/>
</dbReference>
<dbReference type="OrthoDB" id="1705009at2"/>
<dbReference type="SUPFAM" id="SSF53098">
    <property type="entry name" value="Ribonuclease H-like"/>
    <property type="match status" value="1"/>
</dbReference>
<dbReference type="Pfam" id="PF13565">
    <property type="entry name" value="HTH_32"/>
    <property type="match status" value="1"/>
</dbReference>
<proteinExistence type="predicted"/>
<feature type="domain" description="Integrase catalytic" evidence="1">
    <location>
        <begin position="156"/>
        <end position="331"/>
    </location>
</feature>
<dbReference type="GO" id="GO:0003677">
    <property type="term" value="F:DNA binding"/>
    <property type="evidence" value="ECO:0007669"/>
    <property type="project" value="UniProtKB-KW"/>
</dbReference>
<accession>A0A4R1S822</accession>
<dbReference type="GO" id="GO:0015074">
    <property type="term" value="P:DNA integration"/>
    <property type="evidence" value="ECO:0007669"/>
    <property type="project" value="InterPro"/>
</dbReference>
<gene>
    <name evidence="2" type="ORF">EDC14_1003186</name>
</gene>
<sequence>MSCSDKTSPTRVSINDLSLALSNIGNAYHRGASPSVMSELKQKYQSEGIESLYAAPLVPKSHPKSTPPATVQRILGLCLEHPGWGCIRISEHLKKYNIKISSPTVQNILIKYHLGTKTERLNALETNHAADFSVLSDEQLHLLEAANPCLRERNDESVRPGEVLAQDTLFLKSLKHLGKLYLHIVIDTFSSYAFGLIHPSKVPDCAVALLHNDVLPFFRGRQLPVAAVITNKNREYYGGPRHHYQLYLALNEIDHRVIQSDLHRTNGFIERFENIAVAEFFNPLCQAPPLQSVEQLQEEFERWLHHYNAERPHDRYRNLGAIPLQRIGSSNIQTSSL</sequence>
<dbReference type="Gene3D" id="3.30.420.10">
    <property type="entry name" value="Ribonuclease H-like superfamily/Ribonuclease H"/>
    <property type="match status" value="1"/>
</dbReference>
<dbReference type="InterPro" id="IPR036397">
    <property type="entry name" value="RNaseH_sf"/>
</dbReference>
<evidence type="ECO:0000259" key="1">
    <source>
        <dbReference type="PROSITE" id="PS50994"/>
    </source>
</evidence>
<reference evidence="2 3" key="1">
    <citation type="submission" date="2019-03" db="EMBL/GenBank/DDBJ databases">
        <title>Genomic Encyclopedia of Type Strains, Phase IV (KMG-IV): sequencing the most valuable type-strain genomes for metagenomic binning, comparative biology and taxonomic classification.</title>
        <authorList>
            <person name="Goeker M."/>
        </authorList>
    </citation>
    <scope>NUCLEOTIDE SEQUENCE [LARGE SCALE GENOMIC DNA]</scope>
    <source>
        <strain evidence="2 3">LX-B</strain>
    </source>
</reference>
<evidence type="ECO:0000313" key="3">
    <source>
        <dbReference type="Proteomes" id="UP000295008"/>
    </source>
</evidence>
<dbReference type="InterPro" id="IPR009057">
    <property type="entry name" value="Homeodomain-like_sf"/>
</dbReference>
<protein>
    <submittedName>
        <fullName evidence="2">Homeodomain-containing protein</fullName>
    </submittedName>
</protein>
<evidence type="ECO:0000313" key="2">
    <source>
        <dbReference type="EMBL" id="TCL75254.1"/>
    </source>
</evidence>
<dbReference type="SUPFAM" id="SSF46689">
    <property type="entry name" value="Homeodomain-like"/>
    <property type="match status" value="1"/>
</dbReference>
<name>A0A4R1S822_HYDET</name>
<dbReference type="PROSITE" id="PS50994">
    <property type="entry name" value="INTEGRASE"/>
    <property type="match status" value="1"/>
</dbReference>
<dbReference type="InterPro" id="IPR012337">
    <property type="entry name" value="RNaseH-like_sf"/>
</dbReference>
<dbReference type="RefSeq" id="WP_132012921.1">
    <property type="nucleotide sequence ID" value="NZ_SLUN01000003.1"/>
</dbReference>
<comment type="caution">
    <text evidence="2">The sequence shown here is derived from an EMBL/GenBank/DDBJ whole genome shotgun (WGS) entry which is preliminary data.</text>
</comment>
<dbReference type="Proteomes" id="UP000295008">
    <property type="component" value="Unassembled WGS sequence"/>
</dbReference>
<organism evidence="2 3">
    <name type="scientific">Hydrogenispora ethanolica</name>
    <dbReference type="NCBI Taxonomy" id="1082276"/>
    <lineage>
        <taxon>Bacteria</taxon>
        <taxon>Bacillati</taxon>
        <taxon>Bacillota</taxon>
        <taxon>Hydrogenispora</taxon>
    </lineage>
</organism>
<keyword evidence="3" id="KW-1185">Reference proteome</keyword>
<dbReference type="EMBL" id="SLUN01000003">
    <property type="protein sequence ID" value="TCL75254.1"/>
    <property type="molecule type" value="Genomic_DNA"/>
</dbReference>
<keyword evidence="2" id="KW-0371">Homeobox</keyword>
<keyword evidence="2" id="KW-0238">DNA-binding</keyword>
<dbReference type="AlphaFoldDB" id="A0A4R1S822"/>